<dbReference type="PRINTS" id="PR00313">
    <property type="entry name" value="CABNDNGRPT"/>
</dbReference>
<dbReference type="SUPFAM" id="SSF51120">
    <property type="entry name" value="beta-Roll"/>
    <property type="match status" value="11"/>
</dbReference>
<feature type="compositionally biased region" description="Acidic residues" evidence="4">
    <location>
        <begin position="1565"/>
        <end position="1576"/>
    </location>
</feature>
<dbReference type="EMBL" id="FOOU01000003">
    <property type="protein sequence ID" value="SFG13752.1"/>
    <property type="molecule type" value="Genomic_DNA"/>
</dbReference>
<feature type="region of interest" description="Disordered" evidence="4">
    <location>
        <begin position="1986"/>
        <end position="2034"/>
    </location>
</feature>
<evidence type="ECO:0000256" key="1">
    <source>
        <dbReference type="ARBA" id="ARBA00004613"/>
    </source>
</evidence>
<evidence type="ECO:0000256" key="4">
    <source>
        <dbReference type="SAM" id="MobiDB-lite"/>
    </source>
</evidence>
<dbReference type="PANTHER" id="PTHR38340:SF1">
    <property type="entry name" value="S-LAYER PROTEIN"/>
    <property type="match status" value="1"/>
</dbReference>
<dbReference type="OrthoDB" id="220114at2"/>
<dbReference type="InterPro" id="IPR018511">
    <property type="entry name" value="Hemolysin-typ_Ca-bd_CS"/>
</dbReference>
<dbReference type="InterPro" id="IPR050557">
    <property type="entry name" value="RTX_toxin/Mannuronan_C5-epim"/>
</dbReference>
<feature type="region of interest" description="Disordered" evidence="4">
    <location>
        <begin position="1551"/>
        <end position="1581"/>
    </location>
</feature>
<accession>A0A1I2PC69</accession>
<organism evidence="6 7">
    <name type="scientific">Neptunomonas qingdaonensis</name>
    <dbReference type="NCBI Taxonomy" id="1045558"/>
    <lineage>
        <taxon>Bacteria</taxon>
        <taxon>Pseudomonadati</taxon>
        <taxon>Pseudomonadota</taxon>
        <taxon>Gammaproteobacteria</taxon>
        <taxon>Oceanospirillales</taxon>
        <taxon>Oceanospirillaceae</taxon>
        <taxon>Neptunomonas</taxon>
    </lineage>
</organism>
<comment type="subcellular location">
    <subcellularLocation>
        <location evidence="1">Secreted</location>
    </subcellularLocation>
</comment>
<dbReference type="PANTHER" id="PTHR38340">
    <property type="entry name" value="S-LAYER PROTEIN"/>
    <property type="match status" value="1"/>
</dbReference>
<dbReference type="InterPro" id="IPR029058">
    <property type="entry name" value="AB_hydrolase_fold"/>
</dbReference>
<dbReference type="SUPFAM" id="SSF53474">
    <property type="entry name" value="alpha/beta-Hydrolases"/>
    <property type="match status" value="1"/>
</dbReference>
<dbReference type="STRING" id="1045558.SAMN05216175_103384"/>
<dbReference type="Pfam" id="PF00353">
    <property type="entry name" value="HemolysinCabind"/>
    <property type="match status" value="20"/>
</dbReference>
<dbReference type="GO" id="GO:0005509">
    <property type="term" value="F:calcium ion binding"/>
    <property type="evidence" value="ECO:0007669"/>
    <property type="project" value="InterPro"/>
</dbReference>
<keyword evidence="3" id="KW-0106">Calcium</keyword>
<dbReference type="Gene3D" id="3.40.50.1820">
    <property type="entry name" value="alpha/beta hydrolase"/>
    <property type="match status" value="1"/>
</dbReference>
<evidence type="ECO:0000313" key="6">
    <source>
        <dbReference type="EMBL" id="SFG13752.1"/>
    </source>
</evidence>
<evidence type="ECO:0000256" key="2">
    <source>
        <dbReference type="ARBA" id="ARBA00022525"/>
    </source>
</evidence>
<dbReference type="InterPro" id="IPR010566">
    <property type="entry name" value="Haemolys_ca-bd"/>
</dbReference>
<sequence>MDIKTAYNHALLAEAAYADLWDEAANKTVTSVDKVKAALLAVTSPLSETQIDEFLNDWEVVSHQANTASGFSATLFKNKHTQEYVFANRGTELETLSEKLNDVLFADLLGIGRSGIATSQAFDMYRYFKKLQTPVGMPVDYSFFADILKLSIGLFPDDVGIGALANVDQVSTAGHSLGGHLSSLLSIFFSDTVNNLSTYNGAGLGGGALEVVDRIQQLLGGEMFSFSEDEGVQYYAEVGKELTAGLGVSIGDPTPVFIEAQPLDFLNHSVSLLVDSLAVSQILSLIDPTLNQKGINNYLEMAASKPAESLEKIVNAIGDLLGDGGTIVSTDDREELHARIKLITEKLLIQPHVENPQLKPEYQGLSIVNINTISDAAADNSTAGLAYRYALDNLNPFAVTGSESLYSKHSDLAAENFSEQYLQDRAQLLTYLNIQRTTDNSATLIGAELSTYKDFDSDTLVHVAGASHAASISKQYLFGSSDADTLSGLDNDDHLFGGADNDTLKGNAGHDYLEGGKGADRLEGGDDFDTYFADDSDVISDSDHKGAVRLNNVVLTGGIRKEGDPVNQYTSADGQFIYLLNEDRLTVNGGLVIENYDKNKQSLNITLSDITPVSSTTNTISLSSDKDNTYMTEDEGTAADELILGFAGDDVLVGNAGADHIKGGTGNDQLWGGGYSSNFGMADSVNILEGGAGYDHLYGGEGADYMFASLAADLLTVVQNATNLETSKDVLSGFGGDDYIVGNSGRNLIHGGAGKDTLYGGAGDDFITGDLEAVGYDDWDMHWTEGHHTIVRGVIFDDSPLLSDADYIDLGDGNDVGNGGGGNDLILGGLGDDYILGDSIGFNYIIKFALGREETPPVFRYGNDFIEAGKGNDKVYGSAGSDVVYGGEGDDYIHGDASAEKDINGIANLDYEYHGNDVLYGDSGNDTLIGGGGSDTLYGGDGNDNLSGGNDVDYLYGGAGTDTLDGGEGATFSDGGSGRDVFVYQIGAETLTINDVDKWNSINVVGEVTGINLVLSNDNLIIKFNGNSESNILITNMDHKSTYDSAIINSIFYNGINHTITEILNETDVMGSEKSDVLNTIDVTTFSSQSEESVNTAEDVLSDSLSGENTSLDIGGGSGGGFEYTPGFELYQSGSVSNINRGTRFYGYGGDDIINAGNGDDLLEGGDGADSLYGGGGNDRIVGGALDGSSAEGDNDVAYGGAGDDVVIGAAGDDRLYGGEGDDQLQGDFYSYGEAHLPSEQHGNDFLFGGAGNDKLLGHSGDDTLSGGYGTDELIGGNGNDVLNGGHGSGDFLQGDSGNDIYLFAKGDGDTSIYNLDWGVDSVDKLEFVGEIGVNDVKVTRIMDHLVFTINSTGEEVTILGHYRDQFRGWSATPVKYANGIDQVQFADGTVWDAKNIFHDLFTTIVGIDGNNTLTGGDGNNVIRGGSGNDWLIGGLGSDTFLFGLGDGNDKITWKEKFSFYEEQGAVETLQFLTGITASDIRATREGVGLLLTVVSSGETVMLDSYFAPDAFDQNSISVEFEDGSVFDGEVHYEGDDYLVGSHLRDVISGKGGDDQIMGGKGDDDLSGGEGNDELYGDSGNDALSGGLGNDYLSGGSGDDRLWGGDGNDTLRGGSGDDLLEGGNGDDAYEYGRADGNITIVEENGLNTEVLKFLDGIKPDELFLKRNSEDLLIDFQGSSIAIDGFFDSGFNITFMDGTAWNVEDVINHLDVINYKPQANDDSLSYSINSGESTNIDVQDILANDTDSDGDTLNVISVNSRSGSVSLNEAGNNIHYIADNDYSGDAKVHYTISDGNGGLSDGTIVISVKNVISGTEQAEQLVGNGRADYIYGYAGNDVIFAFSGDDELYGGAGNDQLYGGNGSGNDSGDDLLIGGDGNDTLRGEDGQDFLQGGAGNDHYYYSAGDGVDVIDNAGGGADWILLNGGITRQRLSFSQSGDDLVIRLDNDENQQITVLKHFLGGDYAISYVQPSDGGYAISASEIAGMFSSSTSDSESSASDNPASNDSASNDSASDTSTGEGADTSAETDTGFAETSTGLTSDSGIVFAVNIDGNDALVGDATHDVLVAGKGDDTLSGLTGDDRLMGGAGSDVYIIGANNGSDTIVDTEGVNIIRFVDGLGFNDVASGLMSSGEDLILRIGSNGDQVRIENFFAVANTFEKLEFESGGELTATQLYAAFGKTAPVATVLSGKEFFANGKDNSLMAGDGNDILLAGAGDDALQGGGGDDQLFGGAGNDTYIIGSNSGKDKVIDTQGLNVIRFIDGISFNDVASGLMSSGDDLILRIASDGDQVCIENFFAVANTFEKLEFESGGELTAAQLYGAFGRTTPTATVTITDALSSRNILGDDADNTLMSGAGDDFLSGGEGSDTYVFNAGFGVDTLENLDTQPGDVDLARFEGVNFEDLWLSRNEDHLQIDVAGTDNQVTVSHWYAGSDYQLDQIEVGPAVLLNNQVDQLVSAMAAYDVPGGAGNVIPQDTKDNLQLVLAESWQVG</sequence>
<name>A0A1I2PC69_9GAMM</name>
<proteinExistence type="predicted"/>
<dbReference type="InterPro" id="IPR011049">
    <property type="entry name" value="Serralysin-like_metalloprot_C"/>
</dbReference>
<dbReference type="PROSITE" id="PS50042">
    <property type="entry name" value="CNMP_BINDING_3"/>
    <property type="match status" value="1"/>
</dbReference>
<feature type="compositionally biased region" description="Low complexity" evidence="4">
    <location>
        <begin position="1986"/>
        <end position="2016"/>
    </location>
</feature>
<evidence type="ECO:0000256" key="3">
    <source>
        <dbReference type="ARBA" id="ARBA00022837"/>
    </source>
</evidence>
<evidence type="ECO:0000313" key="7">
    <source>
        <dbReference type="Proteomes" id="UP000198623"/>
    </source>
</evidence>
<dbReference type="Proteomes" id="UP000198623">
    <property type="component" value="Unassembled WGS sequence"/>
</dbReference>
<dbReference type="Pfam" id="PF17963">
    <property type="entry name" value="Big_9"/>
    <property type="match status" value="1"/>
</dbReference>
<keyword evidence="7" id="KW-1185">Reference proteome</keyword>
<dbReference type="PROSITE" id="PS00330">
    <property type="entry name" value="HEMOLYSIN_CALCIUM"/>
    <property type="match status" value="16"/>
</dbReference>
<evidence type="ECO:0000259" key="5">
    <source>
        <dbReference type="PROSITE" id="PS50042"/>
    </source>
</evidence>
<dbReference type="Pfam" id="PF06594">
    <property type="entry name" value="HCBP_related"/>
    <property type="match status" value="3"/>
</dbReference>
<keyword evidence="2" id="KW-0964">Secreted</keyword>
<reference evidence="7" key="1">
    <citation type="submission" date="2016-10" db="EMBL/GenBank/DDBJ databases">
        <authorList>
            <person name="Varghese N."/>
            <person name="Submissions S."/>
        </authorList>
    </citation>
    <scope>NUCLEOTIDE SEQUENCE [LARGE SCALE GENOMIC DNA]</scope>
    <source>
        <strain evidence="7">CGMCC 1.10971</strain>
    </source>
</reference>
<feature type="compositionally biased region" description="Polar residues" evidence="4">
    <location>
        <begin position="2023"/>
        <end position="2034"/>
    </location>
</feature>
<dbReference type="GO" id="GO:0005576">
    <property type="term" value="C:extracellular region"/>
    <property type="evidence" value="ECO:0007669"/>
    <property type="project" value="UniProtKB-SubCell"/>
</dbReference>
<protein>
    <submittedName>
        <fullName evidence="6">Ca2+-binding protein, RTX toxin-related</fullName>
    </submittedName>
</protein>
<dbReference type="InterPro" id="IPR000595">
    <property type="entry name" value="cNMP-bd_dom"/>
</dbReference>
<dbReference type="InterPro" id="IPR001343">
    <property type="entry name" value="Hemolysn_Ca-bd"/>
</dbReference>
<dbReference type="RefSeq" id="WP_090726074.1">
    <property type="nucleotide sequence ID" value="NZ_FOOU01000003.1"/>
</dbReference>
<gene>
    <name evidence="6" type="ORF">SAMN05216175_103384</name>
</gene>
<dbReference type="Gene3D" id="2.150.10.10">
    <property type="entry name" value="Serralysin-like metalloprotease, C-terminal"/>
    <property type="match status" value="13"/>
</dbReference>
<feature type="domain" description="Cyclic nucleotide-binding" evidence="5">
    <location>
        <begin position="1294"/>
        <end position="1334"/>
    </location>
</feature>